<dbReference type="PRINTS" id="PR00081">
    <property type="entry name" value="GDHRDH"/>
</dbReference>
<evidence type="ECO:0000256" key="4">
    <source>
        <dbReference type="ARBA" id="ARBA00023027"/>
    </source>
</evidence>
<dbReference type="SMART" id="SM00822">
    <property type="entry name" value="PKS_KR"/>
    <property type="match status" value="1"/>
</dbReference>
<dbReference type="PANTHER" id="PTHR24321:SF8">
    <property type="entry name" value="ESTRADIOL 17-BETA-DEHYDROGENASE 8-RELATED"/>
    <property type="match status" value="1"/>
</dbReference>
<keyword evidence="3" id="KW-0560">Oxidoreductase</keyword>
<dbReference type="EMBL" id="ML995516">
    <property type="protein sequence ID" value="KAF2136598.1"/>
    <property type="molecule type" value="Genomic_DNA"/>
</dbReference>
<evidence type="ECO:0000313" key="6">
    <source>
        <dbReference type="EMBL" id="KAF2136598.1"/>
    </source>
</evidence>
<dbReference type="PROSITE" id="PS00061">
    <property type="entry name" value="ADH_SHORT"/>
    <property type="match status" value="1"/>
</dbReference>
<dbReference type="Pfam" id="PF13561">
    <property type="entry name" value="adh_short_C2"/>
    <property type="match status" value="1"/>
</dbReference>
<reference evidence="6" key="1">
    <citation type="journal article" date="2020" name="Stud. Mycol.">
        <title>101 Dothideomycetes genomes: a test case for predicting lifestyles and emergence of pathogens.</title>
        <authorList>
            <person name="Haridas S."/>
            <person name="Albert R."/>
            <person name="Binder M."/>
            <person name="Bloem J."/>
            <person name="Labutti K."/>
            <person name="Salamov A."/>
            <person name="Andreopoulos B."/>
            <person name="Baker S."/>
            <person name="Barry K."/>
            <person name="Bills G."/>
            <person name="Bluhm B."/>
            <person name="Cannon C."/>
            <person name="Castanera R."/>
            <person name="Culley D."/>
            <person name="Daum C."/>
            <person name="Ezra D."/>
            <person name="Gonzalez J."/>
            <person name="Henrissat B."/>
            <person name="Kuo A."/>
            <person name="Liang C."/>
            <person name="Lipzen A."/>
            <person name="Lutzoni F."/>
            <person name="Magnuson J."/>
            <person name="Mondo S."/>
            <person name="Nolan M."/>
            <person name="Ohm R."/>
            <person name="Pangilinan J."/>
            <person name="Park H.-J."/>
            <person name="Ramirez L."/>
            <person name="Alfaro M."/>
            <person name="Sun H."/>
            <person name="Tritt A."/>
            <person name="Yoshinaga Y."/>
            <person name="Zwiers L.-H."/>
            <person name="Turgeon B."/>
            <person name="Goodwin S."/>
            <person name="Spatafora J."/>
            <person name="Crous P."/>
            <person name="Grigoriev I."/>
        </authorList>
    </citation>
    <scope>NUCLEOTIDE SEQUENCE</scope>
    <source>
        <strain evidence="6">CBS 121167</strain>
    </source>
</reference>
<dbReference type="CDD" id="cd05233">
    <property type="entry name" value="SDR_c"/>
    <property type="match status" value="1"/>
</dbReference>
<keyword evidence="2" id="KW-0521">NADP</keyword>
<evidence type="ECO:0000256" key="1">
    <source>
        <dbReference type="ARBA" id="ARBA00006484"/>
    </source>
</evidence>
<dbReference type="Proteomes" id="UP000799438">
    <property type="component" value="Unassembled WGS sequence"/>
</dbReference>
<dbReference type="PANTHER" id="PTHR24321">
    <property type="entry name" value="DEHYDROGENASES, SHORT CHAIN"/>
    <property type="match status" value="1"/>
</dbReference>
<dbReference type="FunFam" id="3.40.50.720:FF:000084">
    <property type="entry name" value="Short-chain dehydrogenase reductase"/>
    <property type="match status" value="1"/>
</dbReference>
<dbReference type="InterPro" id="IPR036291">
    <property type="entry name" value="NAD(P)-bd_dom_sf"/>
</dbReference>
<evidence type="ECO:0000256" key="2">
    <source>
        <dbReference type="ARBA" id="ARBA00022857"/>
    </source>
</evidence>
<protein>
    <recommendedName>
        <fullName evidence="5">Ketoreductase domain-containing protein</fullName>
    </recommendedName>
</protein>
<dbReference type="GO" id="GO:0016491">
    <property type="term" value="F:oxidoreductase activity"/>
    <property type="evidence" value="ECO:0007669"/>
    <property type="project" value="UniProtKB-KW"/>
</dbReference>
<dbReference type="GeneID" id="54296925"/>
<keyword evidence="4" id="KW-0520">NAD</keyword>
<comment type="similarity">
    <text evidence="1">Belongs to the short-chain dehydrogenases/reductases (SDR) family.</text>
</comment>
<name>A0A6A6AZA4_9PEZI</name>
<dbReference type="SUPFAM" id="SSF51735">
    <property type="entry name" value="NAD(P)-binding Rossmann-fold domains"/>
    <property type="match status" value="1"/>
</dbReference>
<organism evidence="6 7">
    <name type="scientific">Aplosporella prunicola CBS 121167</name>
    <dbReference type="NCBI Taxonomy" id="1176127"/>
    <lineage>
        <taxon>Eukaryota</taxon>
        <taxon>Fungi</taxon>
        <taxon>Dikarya</taxon>
        <taxon>Ascomycota</taxon>
        <taxon>Pezizomycotina</taxon>
        <taxon>Dothideomycetes</taxon>
        <taxon>Dothideomycetes incertae sedis</taxon>
        <taxon>Botryosphaeriales</taxon>
        <taxon>Aplosporellaceae</taxon>
        <taxon>Aplosporella</taxon>
    </lineage>
</organism>
<evidence type="ECO:0000313" key="7">
    <source>
        <dbReference type="Proteomes" id="UP000799438"/>
    </source>
</evidence>
<dbReference type="InterPro" id="IPR002347">
    <property type="entry name" value="SDR_fam"/>
</dbReference>
<dbReference type="NCBIfam" id="NF005559">
    <property type="entry name" value="PRK07231.1"/>
    <property type="match status" value="1"/>
</dbReference>
<dbReference type="PRINTS" id="PR00080">
    <property type="entry name" value="SDRFAMILY"/>
</dbReference>
<proteinExistence type="inferred from homology"/>
<keyword evidence="7" id="KW-1185">Reference proteome</keyword>
<sequence>MAKVCIITGGTQGIGSATAELLASQGWRVVVSGRNAANGQKVVERITAANGTATFIRTDVTSLDDIKHLHEQTIKTYGRLDAAVNNAGISTELQPLGDSSTDEFERMWQVNVRGVYWCMQEQIRLMLPNGKGHIVNMSSAAGLHGVPRAGAYTATKHAVVGLTRVAALEYAQQGLYITAVAPGMIWTEINENLAKIAGMTKQDFAEFMPVKKVAGPDEIARAVAFLLASEFATGSVLEVDGGFGAG</sequence>
<evidence type="ECO:0000256" key="3">
    <source>
        <dbReference type="ARBA" id="ARBA00023002"/>
    </source>
</evidence>
<gene>
    <name evidence="6" type="ORF">K452DRAFT_279737</name>
</gene>
<dbReference type="OrthoDB" id="1669814at2759"/>
<dbReference type="Gene3D" id="3.40.50.720">
    <property type="entry name" value="NAD(P)-binding Rossmann-like Domain"/>
    <property type="match status" value="1"/>
</dbReference>
<feature type="domain" description="Ketoreductase" evidence="5">
    <location>
        <begin position="3"/>
        <end position="192"/>
    </location>
</feature>
<dbReference type="InterPro" id="IPR020904">
    <property type="entry name" value="Sc_DH/Rdtase_CS"/>
</dbReference>
<dbReference type="AlphaFoldDB" id="A0A6A6AZA4"/>
<evidence type="ECO:0000259" key="5">
    <source>
        <dbReference type="SMART" id="SM00822"/>
    </source>
</evidence>
<accession>A0A6A6AZA4</accession>
<dbReference type="InterPro" id="IPR057326">
    <property type="entry name" value="KR_dom"/>
</dbReference>
<dbReference type="RefSeq" id="XP_033392316.1">
    <property type="nucleotide sequence ID" value="XM_033539429.1"/>
</dbReference>